<gene>
    <name evidence="5" type="primary">hrcA</name>
    <name evidence="7" type="ORF">EDC61_103145</name>
</gene>
<dbReference type="Proteomes" id="UP000295135">
    <property type="component" value="Unassembled WGS sequence"/>
</dbReference>
<dbReference type="Gene3D" id="3.30.390.60">
    <property type="entry name" value="Heat-inducible transcription repressor hrca homolog, domain 3"/>
    <property type="match status" value="1"/>
</dbReference>
<evidence type="ECO:0000313" key="8">
    <source>
        <dbReference type="Proteomes" id="UP000295135"/>
    </source>
</evidence>
<dbReference type="GO" id="GO:0003677">
    <property type="term" value="F:DNA binding"/>
    <property type="evidence" value="ECO:0007669"/>
    <property type="project" value="InterPro"/>
</dbReference>
<dbReference type="NCBIfam" id="TIGR00331">
    <property type="entry name" value="hrcA"/>
    <property type="match status" value="1"/>
</dbReference>
<dbReference type="InterPro" id="IPR002571">
    <property type="entry name" value="HrcA"/>
</dbReference>
<dbReference type="PANTHER" id="PTHR34824:SF1">
    <property type="entry name" value="HEAT-INDUCIBLE TRANSCRIPTION REPRESSOR HRCA"/>
    <property type="match status" value="1"/>
</dbReference>
<evidence type="ECO:0000256" key="3">
    <source>
        <dbReference type="ARBA" id="ARBA00023016"/>
    </source>
</evidence>
<dbReference type="PIRSF" id="PIRSF005485">
    <property type="entry name" value="HrcA"/>
    <property type="match status" value="1"/>
</dbReference>
<dbReference type="Gene3D" id="3.30.450.40">
    <property type="match status" value="1"/>
</dbReference>
<dbReference type="Gene3D" id="1.10.10.10">
    <property type="entry name" value="Winged helix-like DNA-binding domain superfamily/Winged helix DNA-binding domain"/>
    <property type="match status" value="1"/>
</dbReference>
<dbReference type="SUPFAM" id="SSF46785">
    <property type="entry name" value="Winged helix' DNA-binding domain"/>
    <property type="match status" value="1"/>
</dbReference>
<dbReference type="InterPro" id="IPR023120">
    <property type="entry name" value="WHTH_transcript_rep_HrcA_IDD"/>
</dbReference>
<dbReference type="SUPFAM" id="SSF55781">
    <property type="entry name" value="GAF domain-like"/>
    <property type="match status" value="1"/>
</dbReference>
<name>A0A4R3JZU8_9PROT</name>
<dbReference type="InterPro" id="IPR036388">
    <property type="entry name" value="WH-like_DNA-bd_sf"/>
</dbReference>
<reference evidence="7 8" key="1">
    <citation type="submission" date="2019-03" db="EMBL/GenBank/DDBJ databases">
        <title>Genomic Encyclopedia of Type Strains, Phase IV (KMG-IV): sequencing the most valuable type-strain genomes for metagenomic binning, comparative biology and taxonomic classification.</title>
        <authorList>
            <person name="Goeker M."/>
        </authorList>
    </citation>
    <scope>NUCLEOTIDE SEQUENCE [LARGE SCALE GENOMIC DNA]</scope>
    <source>
        <strain evidence="7 8">DSM 103923</strain>
    </source>
</reference>
<keyword evidence="2 5" id="KW-0805">Transcription regulation</keyword>
<dbReference type="OrthoDB" id="9783139at2"/>
<dbReference type="InterPro" id="IPR029016">
    <property type="entry name" value="GAF-like_dom_sf"/>
</dbReference>
<proteinExistence type="inferred from homology"/>
<keyword evidence="3 5" id="KW-0346">Stress response</keyword>
<evidence type="ECO:0000256" key="2">
    <source>
        <dbReference type="ARBA" id="ARBA00023015"/>
    </source>
</evidence>
<comment type="similarity">
    <text evidence="5">Belongs to the HrcA family.</text>
</comment>
<dbReference type="PANTHER" id="PTHR34824">
    <property type="entry name" value="HEAT-INDUCIBLE TRANSCRIPTION REPRESSOR HRCA"/>
    <property type="match status" value="1"/>
</dbReference>
<dbReference type="Pfam" id="PF01628">
    <property type="entry name" value="HrcA"/>
    <property type="match status" value="1"/>
</dbReference>
<feature type="domain" description="Heat-inducible transcription repressor HrcA C-terminal" evidence="6">
    <location>
        <begin position="103"/>
        <end position="322"/>
    </location>
</feature>
<dbReference type="InterPro" id="IPR021153">
    <property type="entry name" value="HrcA_C"/>
</dbReference>
<dbReference type="AlphaFoldDB" id="A0A4R3JZU8"/>
<comment type="caution">
    <text evidence="7">The sequence shown here is derived from an EMBL/GenBank/DDBJ whole genome shotgun (WGS) entry which is preliminary data.</text>
</comment>
<accession>A0A4R3JZU8</accession>
<organism evidence="7 8">
    <name type="scientific">Sulfuritortus calidifontis</name>
    <dbReference type="NCBI Taxonomy" id="1914471"/>
    <lineage>
        <taxon>Bacteria</taxon>
        <taxon>Pseudomonadati</taxon>
        <taxon>Pseudomonadota</taxon>
        <taxon>Betaproteobacteria</taxon>
        <taxon>Nitrosomonadales</taxon>
        <taxon>Thiobacillaceae</taxon>
        <taxon>Sulfuritortus</taxon>
    </lineage>
</organism>
<evidence type="ECO:0000259" key="6">
    <source>
        <dbReference type="Pfam" id="PF01628"/>
    </source>
</evidence>
<dbReference type="RefSeq" id="WP_126462187.1">
    <property type="nucleotide sequence ID" value="NZ_AP018721.1"/>
</dbReference>
<evidence type="ECO:0000313" key="7">
    <source>
        <dbReference type="EMBL" id="TCS73022.1"/>
    </source>
</evidence>
<keyword evidence="1 5" id="KW-0678">Repressor</keyword>
<evidence type="ECO:0000256" key="1">
    <source>
        <dbReference type="ARBA" id="ARBA00022491"/>
    </source>
</evidence>
<dbReference type="EMBL" id="SLZY01000003">
    <property type="protein sequence ID" value="TCS73022.1"/>
    <property type="molecule type" value="Genomic_DNA"/>
</dbReference>
<comment type="function">
    <text evidence="5">Negative regulator of class I heat shock genes (grpE-dnaK-dnaJ and groELS operons). Prevents heat-shock induction of these operons.</text>
</comment>
<dbReference type="HAMAP" id="MF_00081">
    <property type="entry name" value="HrcA"/>
    <property type="match status" value="1"/>
</dbReference>
<protein>
    <recommendedName>
        <fullName evidence="5">Heat-inducible transcription repressor HrcA</fullName>
    </recommendedName>
</protein>
<sequence>MLNDRARFLLKTLVERYIEDGQPVGSRTLSKQAGLSLSPATIRNVMADLEEGGFIASPHTSAGRVPTPRGYRLFVDSLLTVRPLAQPELIQIESTLLPDDPQRLVSAASQLLAELTHFAGVVATPKRRSQRFRQIEFLTLSDKRILLIVVSAEGEVQNRIILADRPYSQSQLTQAANFFNHHYSGMSFEEVRPRLMGELTAIQSDISRLMQAAIETSSQAFDPANKQYVIAGEANLLKTPDLSSDMDRLRELFHLFESKTDLLQLLNVSQGAEGVQLFIGAESGMAPLDECSVITAPYEVNGEVVGTLGVIGPTRMAYERIIPIVDITARLLSNALSHH</sequence>
<keyword evidence="8" id="KW-1185">Reference proteome</keyword>
<dbReference type="GO" id="GO:0045892">
    <property type="term" value="P:negative regulation of DNA-templated transcription"/>
    <property type="evidence" value="ECO:0007669"/>
    <property type="project" value="UniProtKB-UniRule"/>
</dbReference>
<keyword evidence="4 5" id="KW-0804">Transcription</keyword>
<dbReference type="InterPro" id="IPR036390">
    <property type="entry name" value="WH_DNA-bd_sf"/>
</dbReference>
<evidence type="ECO:0000256" key="4">
    <source>
        <dbReference type="ARBA" id="ARBA00023163"/>
    </source>
</evidence>
<evidence type="ECO:0000256" key="5">
    <source>
        <dbReference type="HAMAP-Rule" id="MF_00081"/>
    </source>
</evidence>